<dbReference type="InterPro" id="IPR036322">
    <property type="entry name" value="WD40_repeat_dom_sf"/>
</dbReference>
<comment type="caution">
    <text evidence="7">The sequence shown here is derived from an EMBL/GenBank/DDBJ whole genome shotgun (WGS) entry which is preliminary data.</text>
</comment>
<keyword evidence="2 5" id="KW-0853">WD repeat</keyword>
<name>Q4N4H8_THEPA</name>
<evidence type="ECO:0000313" key="8">
    <source>
        <dbReference type="Proteomes" id="UP000001949"/>
    </source>
</evidence>
<keyword evidence="4" id="KW-0539">Nucleus</keyword>
<dbReference type="GO" id="GO:0000480">
    <property type="term" value="P:endonucleolytic cleavage in 5'-ETS of tricistronic rRNA transcript (SSU-rRNA, 5.8S rRNA, LSU-rRNA)"/>
    <property type="evidence" value="ECO:0007669"/>
    <property type="project" value="TreeGrafter"/>
</dbReference>
<dbReference type="GO" id="GO:0000472">
    <property type="term" value="P:endonucleolytic cleavage to generate mature 5'-end of SSU-rRNA from (SSU-rRNA, 5.8S rRNA, LSU-rRNA)"/>
    <property type="evidence" value="ECO:0007669"/>
    <property type="project" value="TreeGrafter"/>
</dbReference>
<dbReference type="eggNOG" id="KOG0319">
    <property type="taxonomic scope" value="Eukaryota"/>
</dbReference>
<dbReference type="VEuPathDB" id="PiroplasmaDB:TpMuguga_02g00662"/>
<evidence type="ECO:0000313" key="7">
    <source>
        <dbReference type="EMBL" id="EAN32945.1"/>
    </source>
</evidence>
<proteinExistence type="predicted"/>
<dbReference type="InterPro" id="IPR020472">
    <property type="entry name" value="WD40_PAC1"/>
</dbReference>
<sequence>MDDDSNHLSFSYREIKSYFSYGGDDILILGQFKAFLSQFDNCLFAAPLPNTELPISSTNLLLKEALLNDKDLNLDLDKREVLCILDSNEENFYNGKSYNNKCVVTLGGISRFVINPSSDFLFVVFSNNILCVYSLLSDKQNWIYLHLLSTVKVLNSFPNFYSQINNNNNNVNTICVNGNNDICFGLMEGTVLVYNNNKFNCSFKLKNSPITLLKYFKSEKLFICNKLGDVYLYDIVKRSKLAYFQDHTTYVKSLNYIITKENEIGVITLDNDNIINLWSLSTRVDKSGKSEDLVINVNSKNEPIIPFKRIIKHENITSIEVVTGKLNEEIDSKKKGSWLLLIIEESGQLYYLDPINESVIHKNTVMYGFGLVKRVDFTKDMIMLLSLNGTVLLYDKCFNLIKSFLSNFNNLFQFILVPSNNSEKLKDPEDSDEEFDLDDPEDAQAEIEKDLQVHIRNYYEYSLFWYNKYSINYKLMIILIGDEVLRVLLLNSTNEFIPLGLHNTSHTHKDVITTIHYNREKNLLLSGSKDKLIILWDLSKLMQLKLINTIYIVTSVLMIPRPNNTLDVISSNNNIINLYTVKLSDLKQELVEASGESTLNNNLHNNIAGKDGELGDLNADKSNHTCVVHKTNINYLSISHNQKYISSCSSDKLIVVHYSNNLIVKGKCIGHRKSVLYTEFMKLTKTLISTSMDQTIRIWNLSNFTNIKILQGHNNSVMKVVLLDNNLQLLSCGLDGFVKLWNLPTSECIQTLNNHENDKIWDIDLHNNLLYSISNNLIVVYEDSSKEERRLKVMKEHEEEIVKSQINSLMLENNYRESLALSIKLNNIKLTNDILQKFRNKVIFQGQKLENDPIDYIIERIREGDEKLLNNLLNFIKIWITNRKDYLLANLFINKLLKELKIEQLLKVEGLLETIDFLLYNLSHHQNRLTNLQEKSYLMDMITHDNTLSELNSNAVNEVLYNSK</sequence>
<dbReference type="PROSITE" id="PS50082">
    <property type="entry name" value="WD_REPEATS_2"/>
    <property type="match status" value="3"/>
</dbReference>
<dbReference type="GO" id="GO:0030686">
    <property type="term" value="C:90S preribosome"/>
    <property type="evidence" value="ECO:0007669"/>
    <property type="project" value="TreeGrafter"/>
</dbReference>
<dbReference type="PANTHER" id="PTHR19854">
    <property type="entry name" value="TRANSDUCIN BETA-LIKE 3"/>
    <property type="match status" value="1"/>
</dbReference>
<feature type="repeat" description="WD" evidence="5">
    <location>
        <begin position="505"/>
        <end position="546"/>
    </location>
</feature>
<dbReference type="GO" id="GO:0034511">
    <property type="term" value="F:U3 snoRNA binding"/>
    <property type="evidence" value="ECO:0007669"/>
    <property type="project" value="TreeGrafter"/>
</dbReference>
<feature type="domain" description="U3 small nucleolar RNA-associated protein 13 C-terminal" evidence="6">
    <location>
        <begin position="805"/>
        <end position="944"/>
    </location>
</feature>
<dbReference type="InterPro" id="IPR001680">
    <property type="entry name" value="WD40_rpt"/>
</dbReference>
<dbReference type="InterPro" id="IPR013934">
    <property type="entry name" value="Utp13_C"/>
</dbReference>
<dbReference type="InterPro" id="IPR019775">
    <property type="entry name" value="WD40_repeat_CS"/>
</dbReference>
<protein>
    <recommendedName>
        <fullName evidence="6">U3 small nucleolar RNA-associated protein 13 C-terminal domain-containing protein</fullName>
    </recommendedName>
</protein>
<dbReference type="InParanoid" id="Q4N4H8"/>
<feature type="repeat" description="WD" evidence="5">
    <location>
        <begin position="668"/>
        <end position="709"/>
    </location>
</feature>
<accession>Q4N4H8</accession>
<dbReference type="Proteomes" id="UP000001949">
    <property type="component" value="Unassembled WGS sequence"/>
</dbReference>
<evidence type="ECO:0000256" key="5">
    <source>
        <dbReference type="PROSITE-ProRule" id="PRU00221"/>
    </source>
</evidence>
<dbReference type="Gene3D" id="2.130.10.10">
    <property type="entry name" value="YVTN repeat-like/Quinoprotein amine dehydrogenase"/>
    <property type="match status" value="3"/>
</dbReference>
<dbReference type="SUPFAM" id="SSF50978">
    <property type="entry name" value="WD40 repeat-like"/>
    <property type="match status" value="2"/>
</dbReference>
<evidence type="ECO:0000256" key="4">
    <source>
        <dbReference type="ARBA" id="ARBA00023242"/>
    </source>
</evidence>
<comment type="subcellular location">
    <subcellularLocation>
        <location evidence="1">Nucleus</location>
        <location evidence="1">Nucleolus</location>
    </subcellularLocation>
</comment>
<dbReference type="PROSITE" id="PS50294">
    <property type="entry name" value="WD_REPEATS_REGION"/>
    <property type="match status" value="3"/>
</dbReference>
<organism evidence="7 8">
    <name type="scientific">Theileria parva</name>
    <name type="common">East coast fever infection agent</name>
    <dbReference type="NCBI Taxonomy" id="5875"/>
    <lineage>
        <taxon>Eukaryota</taxon>
        <taxon>Sar</taxon>
        <taxon>Alveolata</taxon>
        <taxon>Apicomplexa</taxon>
        <taxon>Aconoidasida</taxon>
        <taxon>Piroplasmida</taxon>
        <taxon>Theileriidae</taxon>
        <taxon>Theileria</taxon>
    </lineage>
</organism>
<reference evidence="7 8" key="1">
    <citation type="journal article" date="2005" name="Science">
        <title>Genome sequence of Theileria parva, a bovine pathogen that transforms lymphocytes.</title>
        <authorList>
            <person name="Gardner M.J."/>
            <person name="Bishop R."/>
            <person name="Shah T."/>
            <person name="de Villiers E.P."/>
            <person name="Carlton J.M."/>
            <person name="Hall N."/>
            <person name="Ren Q."/>
            <person name="Paulsen I.T."/>
            <person name="Pain A."/>
            <person name="Berriman M."/>
            <person name="Wilson R.J.M."/>
            <person name="Sato S."/>
            <person name="Ralph S.A."/>
            <person name="Mann D.J."/>
            <person name="Xiong Z."/>
            <person name="Shallom S.J."/>
            <person name="Weidman J."/>
            <person name="Jiang L."/>
            <person name="Lynn J."/>
            <person name="Weaver B."/>
            <person name="Shoaibi A."/>
            <person name="Domingo A.R."/>
            <person name="Wasawo D."/>
            <person name="Crabtree J."/>
            <person name="Wortman J.R."/>
            <person name="Haas B."/>
            <person name="Angiuoli S.V."/>
            <person name="Creasy T.H."/>
            <person name="Lu C."/>
            <person name="Suh B."/>
            <person name="Silva J.C."/>
            <person name="Utterback T.R."/>
            <person name="Feldblyum T.V."/>
            <person name="Pertea M."/>
            <person name="Allen J."/>
            <person name="Nierman W.C."/>
            <person name="Taracha E.L.N."/>
            <person name="Salzberg S.L."/>
            <person name="White O.R."/>
            <person name="Fitzhugh H.A."/>
            <person name="Morzaria S."/>
            <person name="Venter J.C."/>
            <person name="Fraser C.M."/>
            <person name="Nene V."/>
        </authorList>
    </citation>
    <scope>NUCLEOTIDE SEQUENCE [LARGE SCALE GENOMIC DNA]</scope>
    <source>
        <strain evidence="7 8">Muguga</strain>
    </source>
</reference>
<dbReference type="PANTHER" id="PTHR19854:SF15">
    <property type="entry name" value="TRANSDUCIN BETA-LIKE PROTEIN 3"/>
    <property type="match status" value="1"/>
</dbReference>
<dbReference type="InterPro" id="IPR015943">
    <property type="entry name" value="WD40/YVTN_repeat-like_dom_sf"/>
</dbReference>
<evidence type="ECO:0000256" key="1">
    <source>
        <dbReference type="ARBA" id="ARBA00004604"/>
    </source>
</evidence>
<dbReference type="Pfam" id="PF00400">
    <property type="entry name" value="WD40"/>
    <property type="match status" value="4"/>
</dbReference>
<dbReference type="AlphaFoldDB" id="Q4N4H8"/>
<feature type="repeat" description="WD" evidence="5">
    <location>
        <begin position="710"/>
        <end position="751"/>
    </location>
</feature>
<gene>
    <name evidence="7" type="ordered locus">TP02_0662</name>
</gene>
<dbReference type="KEGG" id="tpv:TP02_0662"/>
<dbReference type="STRING" id="5875.Q4N4H8"/>
<keyword evidence="8" id="KW-1185">Reference proteome</keyword>
<dbReference type="EMBL" id="AAGK01000002">
    <property type="protein sequence ID" value="EAN32945.1"/>
    <property type="molecule type" value="Genomic_DNA"/>
</dbReference>
<evidence type="ECO:0000256" key="2">
    <source>
        <dbReference type="ARBA" id="ARBA00022574"/>
    </source>
</evidence>
<evidence type="ECO:0000256" key="3">
    <source>
        <dbReference type="ARBA" id="ARBA00022737"/>
    </source>
</evidence>
<evidence type="ECO:0000259" key="6">
    <source>
        <dbReference type="Pfam" id="PF08625"/>
    </source>
</evidence>
<dbReference type="Pfam" id="PF08625">
    <property type="entry name" value="Utp13"/>
    <property type="match status" value="1"/>
</dbReference>
<dbReference type="OMA" id="HKTNINY"/>
<dbReference type="GO" id="GO:0032040">
    <property type="term" value="C:small-subunit processome"/>
    <property type="evidence" value="ECO:0007669"/>
    <property type="project" value="InterPro"/>
</dbReference>
<dbReference type="PROSITE" id="PS00678">
    <property type="entry name" value="WD_REPEATS_1"/>
    <property type="match status" value="3"/>
</dbReference>
<dbReference type="PRINTS" id="PR00320">
    <property type="entry name" value="GPROTEINBRPT"/>
</dbReference>
<dbReference type="SMART" id="SM00320">
    <property type="entry name" value="WD40"/>
    <property type="match status" value="9"/>
</dbReference>
<keyword evidence="3" id="KW-0677">Repeat</keyword>